<evidence type="ECO:0000256" key="2">
    <source>
        <dbReference type="ARBA" id="ARBA00023125"/>
    </source>
</evidence>
<name>A0ABU5DUD9_9BURK</name>
<dbReference type="SUPFAM" id="SSF46689">
    <property type="entry name" value="Homeodomain-like"/>
    <property type="match status" value="1"/>
</dbReference>
<keyword evidence="3" id="KW-0804">Transcription</keyword>
<keyword evidence="1" id="KW-0805">Transcription regulation</keyword>
<evidence type="ECO:0000259" key="4">
    <source>
        <dbReference type="PROSITE" id="PS01124"/>
    </source>
</evidence>
<dbReference type="RefSeq" id="WP_320426989.1">
    <property type="nucleotide sequence ID" value="NZ_JAXCLA010000013.1"/>
</dbReference>
<evidence type="ECO:0000313" key="6">
    <source>
        <dbReference type="Proteomes" id="UP001285263"/>
    </source>
</evidence>
<reference evidence="5 6" key="1">
    <citation type="submission" date="2023-11" db="EMBL/GenBank/DDBJ databases">
        <title>Paucibacter sp. nov., isolated from fresh soil in Korea.</title>
        <authorList>
            <person name="Le N.T.T."/>
        </authorList>
    </citation>
    <scope>NUCLEOTIDE SEQUENCE [LARGE SCALE GENOMIC DNA]</scope>
    <source>
        <strain evidence="5 6">R3-3</strain>
    </source>
</reference>
<dbReference type="PROSITE" id="PS01124">
    <property type="entry name" value="HTH_ARAC_FAMILY_2"/>
    <property type="match status" value="1"/>
</dbReference>
<dbReference type="PANTHER" id="PTHR47894:SF1">
    <property type="entry name" value="HTH-TYPE TRANSCRIPTIONAL REGULATOR VQSM"/>
    <property type="match status" value="1"/>
</dbReference>
<keyword evidence="6" id="KW-1185">Reference proteome</keyword>
<dbReference type="InterPro" id="IPR018060">
    <property type="entry name" value="HTH_AraC"/>
</dbReference>
<proteinExistence type="predicted"/>
<sequence length="351" mass="38858">MARTEQKQGGLPARLLALDVAKALFRAIAPHSNPGRLSMATGETLQKFSTRAIPQAHRFDYWMSVLSDSLWQVTEWSDIPADFNVELRSAKLGSLTTLSECISPHRSRRTHTDLGRSEERSYHLFVSTAPAWGFEHRGIHGRLKNGDVLMLAEGEHETICPDGFTGIILKCPEDWMRTWLPHPELLAGQTLAHDSKWGRVLSPIIRQMTPEFALAPPLPQQVLVDQLGAILGLFAGDAHGQLMPDLTERIRECIRERCGDPGLTAEDIARALDVPPRVLHHALSTASSCFAAELISARVAVAVSLLTSRLCKQMTLPEIAVQSGFSSQAHFSRALKKRTGHGPLELRRALW</sequence>
<evidence type="ECO:0000256" key="1">
    <source>
        <dbReference type="ARBA" id="ARBA00023015"/>
    </source>
</evidence>
<dbReference type="Gene3D" id="1.10.10.60">
    <property type="entry name" value="Homeodomain-like"/>
    <property type="match status" value="1"/>
</dbReference>
<keyword evidence="2" id="KW-0238">DNA-binding</keyword>
<protein>
    <submittedName>
        <fullName evidence="5">AraC family transcriptional regulator</fullName>
    </submittedName>
</protein>
<organism evidence="5 6">
    <name type="scientific">Roseateles agri</name>
    <dbReference type="NCBI Taxonomy" id="3098619"/>
    <lineage>
        <taxon>Bacteria</taxon>
        <taxon>Pseudomonadati</taxon>
        <taxon>Pseudomonadota</taxon>
        <taxon>Betaproteobacteria</taxon>
        <taxon>Burkholderiales</taxon>
        <taxon>Sphaerotilaceae</taxon>
        <taxon>Roseateles</taxon>
    </lineage>
</organism>
<dbReference type="InterPro" id="IPR009057">
    <property type="entry name" value="Homeodomain-like_sf"/>
</dbReference>
<evidence type="ECO:0000313" key="5">
    <source>
        <dbReference type="EMBL" id="MDY0749022.1"/>
    </source>
</evidence>
<dbReference type="EMBL" id="JAXCLA010000013">
    <property type="protein sequence ID" value="MDY0749022.1"/>
    <property type="molecule type" value="Genomic_DNA"/>
</dbReference>
<dbReference type="Pfam" id="PF12833">
    <property type="entry name" value="HTH_18"/>
    <property type="match status" value="1"/>
</dbReference>
<comment type="caution">
    <text evidence="5">The sequence shown here is derived from an EMBL/GenBank/DDBJ whole genome shotgun (WGS) entry which is preliminary data.</text>
</comment>
<gene>
    <name evidence="5" type="ORF">SNE35_31285</name>
</gene>
<dbReference type="SMART" id="SM00342">
    <property type="entry name" value="HTH_ARAC"/>
    <property type="match status" value="1"/>
</dbReference>
<accession>A0ABU5DUD9</accession>
<feature type="domain" description="HTH araC/xylS-type" evidence="4">
    <location>
        <begin position="248"/>
        <end position="349"/>
    </location>
</feature>
<dbReference type="Proteomes" id="UP001285263">
    <property type="component" value="Unassembled WGS sequence"/>
</dbReference>
<dbReference type="PANTHER" id="PTHR47894">
    <property type="entry name" value="HTH-TYPE TRANSCRIPTIONAL REGULATOR GADX"/>
    <property type="match status" value="1"/>
</dbReference>
<evidence type="ECO:0000256" key="3">
    <source>
        <dbReference type="ARBA" id="ARBA00023163"/>
    </source>
</evidence>